<keyword evidence="9" id="KW-1185">Reference proteome</keyword>
<evidence type="ECO:0000259" key="7">
    <source>
        <dbReference type="Pfam" id="PF25975"/>
    </source>
</evidence>
<evidence type="ECO:0000313" key="8">
    <source>
        <dbReference type="EMBL" id="WDA57645.1"/>
    </source>
</evidence>
<dbReference type="InterPro" id="IPR058649">
    <property type="entry name" value="CzcB_C"/>
</dbReference>
<dbReference type="Gene3D" id="2.40.420.20">
    <property type="match status" value="1"/>
</dbReference>
<evidence type="ECO:0000259" key="6">
    <source>
        <dbReference type="Pfam" id="PF25954"/>
    </source>
</evidence>
<evidence type="ECO:0000256" key="5">
    <source>
        <dbReference type="SAM" id="MobiDB-lite"/>
    </source>
</evidence>
<dbReference type="InterPro" id="IPR050465">
    <property type="entry name" value="UPF0194_transport"/>
</dbReference>
<dbReference type="RefSeq" id="WP_273987580.1">
    <property type="nucleotide sequence ID" value="NZ_BAABQT010000002.1"/>
</dbReference>
<proteinExistence type="inferred from homology"/>
<dbReference type="PANTHER" id="PTHR32347">
    <property type="entry name" value="EFFLUX SYSTEM COMPONENT YKNX-RELATED"/>
    <property type="match status" value="1"/>
</dbReference>
<dbReference type="Gene3D" id="2.40.30.170">
    <property type="match status" value="1"/>
</dbReference>
<organism evidence="8 9">
    <name type="scientific">Deinococcus aquaticus</name>
    <dbReference type="NCBI Taxonomy" id="328692"/>
    <lineage>
        <taxon>Bacteria</taxon>
        <taxon>Thermotogati</taxon>
        <taxon>Deinococcota</taxon>
        <taxon>Deinococci</taxon>
        <taxon>Deinococcales</taxon>
        <taxon>Deinococcaceae</taxon>
        <taxon>Deinococcus</taxon>
    </lineage>
</organism>
<sequence>MSAASMRTDRPARRARWPWIVGGLLLIGAVGGTVAYRARSADSTQAVATTSTARAQQGVIRVSVSGPGTLEAAQTRTVGADLTATVGAVPAVGERVTRGQLITTLISDTVEQNVAAAQLNLDKARAGLDATRASQASSAAQRQSSATGAQNTLTQAQQALTDAQRTLDGQRQLAAIGALSASALADAQSAVLKAQQTVDSARASLSAAQTQASTGGASDTQNLRSQQIAVQQAQDSLEAAQQDRADLKVYAPITGVISTVTATEGTVVNSGATILTVLDDSTLNLPVQIDETEIAGVKAGQSAEVTLDAFDGQTFTGKVVRVSPGATASSGISVFTATVQLPNPDGQLRSGMTAEAEIIQSEESGLLVPSKAIQTVRGRSYVQLPTAEGAAGDAADEPVRVETGATDGTNTVVTSGLEAGQQVVVPGAARSATGTGSGTGSGSGNRQNSQGGFGTGGPPAGGFGGGAP</sequence>
<name>A0ABY7UXN9_9DEIO</name>
<evidence type="ECO:0000256" key="4">
    <source>
        <dbReference type="SAM" id="Coils"/>
    </source>
</evidence>
<accession>A0ABY7UXN9</accession>
<dbReference type="InterPro" id="IPR006143">
    <property type="entry name" value="RND_pump_MFP"/>
</dbReference>
<gene>
    <name evidence="8" type="ORF">M8445_09750</name>
</gene>
<evidence type="ECO:0000256" key="3">
    <source>
        <dbReference type="ARBA" id="ARBA00023054"/>
    </source>
</evidence>
<comment type="subcellular location">
    <subcellularLocation>
        <location evidence="1">Cell envelope</location>
    </subcellularLocation>
</comment>
<dbReference type="InterPro" id="IPR058792">
    <property type="entry name" value="Beta-barrel_RND_2"/>
</dbReference>
<feature type="coiled-coil region" evidence="4">
    <location>
        <begin position="223"/>
        <end position="250"/>
    </location>
</feature>
<evidence type="ECO:0000313" key="9">
    <source>
        <dbReference type="Proteomes" id="UP001217044"/>
    </source>
</evidence>
<protein>
    <submittedName>
        <fullName evidence="8">Efflux RND transporter periplasmic adaptor subunit</fullName>
    </submittedName>
</protein>
<keyword evidence="3 4" id="KW-0175">Coiled coil</keyword>
<dbReference type="NCBIfam" id="TIGR01730">
    <property type="entry name" value="RND_mfp"/>
    <property type="match status" value="1"/>
</dbReference>
<dbReference type="Pfam" id="PF25954">
    <property type="entry name" value="Beta-barrel_RND_2"/>
    <property type="match status" value="1"/>
</dbReference>
<dbReference type="EMBL" id="CP115165">
    <property type="protein sequence ID" value="WDA57645.1"/>
    <property type="molecule type" value="Genomic_DNA"/>
</dbReference>
<comment type="similarity">
    <text evidence="2">Belongs to the membrane fusion protein (MFP) (TC 8.A.1) family.</text>
</comment>
<dbReference type="Proteomes" id="UP001217044">
    <property type="component" value="Chromosome"/>
</dbReference>
<evidence type="ECO:0000256" key="2">
    <source>
        <dbReference type="ARBA" id="ARBA00009477"/>
    </source>
</evidence>
<dbReference type="PANTHER" id="PTHR32347:SF14">
    <property type="entry name" value="EFFLUX SYSTEM COMPONENT YKNX-RELATED"/>
    <property type="match status" value="1"/>
</dbReference>
<evidence type="ECO:0000256" key="1">
    <source>
        <dbReference type="ARBA" id="ARBA00004196"/>
    </source>
</evidence>
<dbReference type="Pfam" id="PF25975">
    <property type="entry name" value="CzcB_C"/>
    <property type="match status" value="1"/>
</dbReference>
<reference evidence="8 9" key="1">
    <citation type="submission" date="2022-12" db="EMBL/GenBank/DDBJ databases">
        <title>Genome Sequence of Deinococcus aquaticus Type Strain PB314.</title>
        <authorList>
            <person name="Albert C."/>
            <person name="Hill J."/>
            <person name="Boren L."/>
            <person name="Scholz-Ng S."/>
            <person name="Fatema N."/>
            <person name="Grosso R."/>
            <person name="Soboslay E."/>
            <person name="Tuohy J."/>
        </authorList>
    </citation>
    <scope>NUCLEOTIDE SEQUENCE [LARGE SCALE GENOMIC DNA]</scope>
    <source>
        <strain evidence="8 9">PB-314</strain>
    </source>
</reference>
<feature type="domain" description="CzcB-like C-terminal circularly permuted SH3-like" evidence="7">
    <location>
        <begin position="367"/>
        <end position="426"/>
    </location>
</feature>
<feature type="region of interest" description="Disordered" evidence="5">
    <location>
        <begin position="429"/>
        <end position="468"/>
    </location>
</feature>
<dbReference type="SUPFAM" id="SSF111369">
    <property type="entry name" value="HlyD-like secretion proteins"/>
    <property type="match status" value="1"/>
</dbReference>
<feature type="domain" description="CusB-like beta-barrel" evidence="6">
    <location>
        <begin position="287"/>
        <end position="359"/>
    </location>
</feature>
<feature type="coiled-coil region" evidence="4">
    <location>
        <begin position="146"/>
        <end position="173"/>
    </location>
</feature>
<feature type="compositionally biased region" description="Gly residues" evidence="5">
    <location>
        <begin position="451"/>
        <end position="468"/>
    </location>
</feature>